<dbReference type="InterPro" id="IPR010093">
    <property type="entry name" value="SinI_DNA-bd"/>
</dbReference>
<accession>S0F7G8</accession>
<dbReference type="Proteomes" id="UP000014073">
    <property type="component" value="Unassembled WGS sequence"/>
</dbReference>
<evidence type="ECO:0000313" key="3">
    <source>
        <dbReference type="Proteomes" id="UP000014073"/>
    </source>
</evidence>
<keyword evidence="3" id="KW-1185">Reference proteome</keyword>
<dbReference type="eggNOG" id="ENOG50339EX">
    <property type="taxonomic scope" value="Bacteria"/>
</dbReference>
<proteinExistence type="predicted"/>
<dbReference type="SUPFAM" id="SSF46955">
    <property type="entry name" value="Putative DNA-binding domain"/>
    <property type="match status" value="1"/>
</dbReference>
<feature type="domain" description="Helix-turn-helix" evidence="1">
    <location>
        <begin position="52"/>
        <end position="99"/>
    </location>
</feature>
<dbReference type="AlphaFoldDB" id="S0F7G8"/>
<dbReference type="NCBIfam" id="TIGR01764">
    <property type="entry name" value="excise"/>
    <property type="match status" value="1"/>
</dbReference>
<dbReference type="Pfam" id="PF12728">
    <property type="entry name" value="HTH_17"/>
    <property type="match status" value="1"/>
</dbReference>
<dbReference type="OrthoDB" id="769412at2"/>
<gene>
    <name evidence="2" type="ORF">BACCOPRO_01147</name>
</gene>
<name>S0F7G8_9BACT</name>
<dbReference type="PANTHER" id="PTHR34585:SF22">
    <property type="entry name" value="HELIX-TURN-HELIX DOMAIN-CONTAINING PROTEIN"/>
    <property type="match status" value="1"/>
</dbReference>
<dbReference type="STRING" id="547042.BACCOPRO_01147"/>
<reference evidence="2 3" key="1">
    <citation type="submission" date="2008-12" db="EMBL/GenBank/DDBJ databases">
        <authorList>
            <person name="Fulton L."/>
            <person name="Clifton S."/>
            <person name="Fulton B."/>
            <person name="Xu J."/>
            <person name="Minx P."/>
            <person name="Pepin K.H."/>
            <person name="Johnson M."/>
            <person name="Bhonagiri V."/>
            <person name="Nash W.E."/>
            <person name="Mardis E.R."/>
            <person name="Wilson R.K."/>
        </authorList>
    </citation>
    <scope>NUCLEOTIDE SEQUENCE [LARGE SCALE GENOMIC DNA]</scope>
    <source>
        <strain evidence="2 3">DSM 18228</strain>
    </source>
</reference>
<organism evidence="2 3">
    <name type="scientific">Phocaeicola coprophilus DSM 18228 = JCM 13818</name>
    <dbReference type="NCBI Taxonomy" id="547042"/>
    <lineage>
        <taxon>Bacteria</taxon>
        <taxon>Pseudomonadati</taxon>
        <taxon>Bacteroidota</taxon>
        <taxon>Bacteroidia</taxon>
        <taxon>Bacteroidales</taxon>
        <taxon>Bacteroidaceae</taxon>
        <taxon>Phocaeicola</taxon>
    </lineage>
</organism>
<sequence length="110" mass="13069">MITKSRKPMNDNQLITKESEWIAYFTSSIERIIAKMERMKKDCRPTLGGENFLTDKEVAERLRISRRTLQEYRNEGRISYIQLGGKIIYKESDIERLLKDGYREAYLTDL</sequence>
<comment type="caution">
    <text evidence="2">The sequence shown here is derived from an EMBL/GenBank/DDBJ whole genome shotgun (WGS) entry which is preliminary data.</text>
</comment>
<dbReference type="InterPro" id="IPR041657">
    <property type="entry name" value="HTH_17"/>
</dbReference>
<evidence type="ECO:0000259" key="1">
    <source>
        <dbReference type="Pfam" id="PF12728"/>
    </source>
</evidence>
<dbReference type="EMBL" id="ACBW01000091">
    <property type="protein sequence ID" value="EEF75657.1"/>
    <property type="molecule type" value="Genomic_DNA"/>
</dbReference>
<protein>
    <submittedName>
        <fullName evidence="2">DNA binding domain, excisionase family</fullName>
    </submittedName>
</protein>
<dbReference type="GO" id="GO:0003677">
    <property type="term" value="F:DNA binding"/>
    <property type="evidence" value="ECO:0007669"/>
    <property type="project" value="InterPro"/>
</dbReference>
<dbReference type="InterPro" id="IPR009061">
    <property type="entry name" value="DNA-bd_dom_put_sf"/>
</dbReference>
<dbReference type="HOGENOM" id="CLU_133781_3_1_10"/>
<dbReference type="PANTHER" id="PTHR34585">
    <property type="match status" value="1"/>
</dbReference>
<dbReference type="Gene3D" id="1.10.1660.10">
    <property type="match status" value="1"/>
</dbReference>
<evidence type="ECO:0000313" key="2">
    <source>
        <dbReference type="EMBL" id="EEF75657.1"/>
    </source>
</evidence>